<evidence type="ECO:0000313" key="11">
    <source>
        <dbReference type="Proteomes" id="UP000218767"/>
    </source>
</evidence>
<dbReference type="InterPro" id="IPR001444">
    <property type="entry name" value="Flag_bb_rod_N"/>
</dbReference>
<comment type="function">
    <text evidence="5">A flexible structure which links the flagellar filament to the drive apparatus in the basal body.</text>
</comment>
<dbReference type="EMBL" id="NVUL01000004">
    <property type="protein sequence ID" value="PCI81640.1"/>
    <property type="molecule type" value="Genomic_DNA"/>
</dbReference>
<dbReference type="GO" id="GO:0071978">
    <property type="term" value="P:bacterial-type flagellum-dependent swarming motility"/>
    <property type="evidence" value="ECO:0007669"/>
    <property type="project" value="TreeGrafter"/>
</dbReference>
<dbReference type="InterPro" id="IPR053967">
    <property type="entry name" value="LlgE_F_G-like_D1"/>
</dbReference>
<feature type="domain" description="Flagellar basal body rod protein N-terminal" evidence="6">
    <location>
        <begin position="3"/>
        <end position="33"/>
    </location>
</feature>
<evidence type="ECO:0000256" key="5">
    <source>
        <dbReference type="RuleBase" id="RU362116"/>
    </source>
</evidence>
<proteinExistence type="inferred from homology"/>
<dbReference type="SUPFAM" id="SSF117143">
    <property type="entry name" value="Flagellar hook protein flgE"/>
    <property type="match status" value="1"/>
</dbReference>
<comment type="caution">
    <text evidence="10">The sequence shown here is derived from an EMBL/GenBank/DDBJ whole genome shotgun (WGS) entry which is preliminary data.</text>
</comment>
<gene>
    <name evidence="10" type="ORF">COB20_01425</name>
</gene>
<evidence type="ECO:0000256" key="2">
    <source>
        <dbReference type="ARBA" id="ARBA00009677"/>
    </source>
</evidence>
<dbReference type="InterPro" id="IPR037925">
    <property type="entry name" value="FlgE/F/G-like"/>
</dbReference>
<feature type="domain" description="Flagellar basal-body/hook protein C-terminal" evidence="7">
    <location>
        <begin position="376"/>
        <end position="421"/>
    </location>
</feature>
<comment type="similarity">
    <text evidence="2 5">Belongs to the flagella basal body rod proteins family.</text>
</comment>
<evidence type="ECO:0000259" key="8">
    <source>
        <dbReference type="Pfam" id="PF07559"/>
    </source>
</evidence>
<protein>
    <recommendedName>
        <fullName evidence="3 5">Flagellar hook protein FlgE</fullName>
    </recommendedName>
</protein>
<dbReference type="AlphaFoldDB" id="A0A2A4XGC8"/>
<feature type="domain" description="Flagellar hook protein FlgE/F/G-like D1" evidence="9">
    <location>
        <begin position="83"/>
        <end position="139"/>
    </location>
</feature>
<dbReference type="InterPro" id="IPR011491">
    <property type="entry name" value="FlgE_D2"/>
</dbReference>
<dbReference type="PANTHER" id="PTHR30435">
    <property type="entry name" value="FLAGELLAR PROTEIN"/>
    <property type="match status" value="1"/>
</dbReference>
<dbReference type="PANTHER" id="PTHR30435:SF1">
    <property type="entry name" value="FLAGELLAR HOOK PROTEIN FLGE"/>
    <property type="match status" value="1"/>
</dbReference>
<sequence length="422" mass="43366">MSFNTAVAGIKASSTSLEIIGNNISNAGTTGFKSSRGEFADVFSTSLLGSSSNAVGKGVAVSGVSQAFTQGNISFTNNVLDMAINGGGFFVLNDDGSNVYSRAGNFQVDRSGYVVNPDGNRLQIFNTTAAGVPTSGLADLQIDSSLIQPAPTSLVNISANLDSRSLVPTTAWPGAGFDAFASPPTAPSPDMFNSSTSSTVYDSQGNAHVQSIYFVKTAVPNEWDIHTLIDGVTASGPDTVTFDSSGQIPAASLPFQVNVAAWTPLDASGATTGAAAQTFDVDLSVLSQFGSDFSVTNIEQDGFTTGQLSGVEVGDAGIVFARFTNGQSRALGQVALSSFTNSTGLQPLGGSIWGETFASGQPIFGGPGTNGLGTVQSGALEDSNVEVSQELVNMIVAQRNFQANAKVIQTEDAITQTVINLR</sequence>
<evidence type="ECO:0000256" key="1">
    <source>
        <dbReference type="ARBA" id="ARBA00004117"/>
    </source>
</evidence>
<dbReference type="InterPro" id="IPR020013">
    <property type="entry name" value="Flagellar_FlgE/F/G"/>
</dbReference>
<dbReference type="GO" id="GO:0009425">
    <property type="term" value="C:bacterial-type flagellum basal body"/>
    <property type="evidence" value="ECO:0007669"/>
    <property type="project" value="UniProtKB-SubCell"/>
</dbReference>
<evidence type="ECO:0000259" key="6">
    <source>
        <dbReference type="Pfam" id="PF00460"/>
    </source>
</evidence>
<organism evidence="10 11">
    <name type="scientific">SAR86 cluster bacterium</name>
    <dbReference type="NCBI Taxonomy" id="2030880"/>
    <lineage>
        <taxon>Bacteria</taxon>
        <taxon>Pseudomonadati</taxon>
        <taxon>Pseudomonadota</taxon>
        <taxon>Gammaproteobacteria</taxon>
        <taxon>SAR86 cluster</taxon>
    </lineage>
</organism>
<keyword evidence="10" id="KW-0969">Cilium</keyword>
<dbReference type="Pfam" id="PF00460">
    <property type="entry name" value="Flg_bb_rod"/>
    <property type="match status" value="1"/>
</dbReference>
<evidence type="ECO:0000256" key="4">
    <source>
        <dbReference type="ARBA" id="ARBA00023143"/>
    </source>
</evidence>
<dbReference type="Proteomes" id="UP000218767">
    <property type="component" value="Unassembled WGS sequence"/>
</dbReference>
<accession>A0A2A4XGC8</accession>
<dbReference type="GO" id="GO:0009424">
    <property type="term" value="C:bacterial-type flagellum hook"/>
    <property type="evidence" value="ECO:0007669"/>
    <property type="project" value="TreeGrafter"/>
</dbReference>
<dbReference type="InterPro" id="IPR037058">
    <property type="entry name" value="Falgellar_hook_FlgE_sf"/>
</dbReference>
<name>A0A2A4XGC8_9GAMM</name>
<keyword evidence="10" id="KW-0966">Cell projection</keyword>
<feature type="domain" description="Flagellar hook protein FlgE D2" evidence="8">
    <location>
        <begin position="183"/>
        <end position="303"/>
    </location>
</feature>
<evidence type="ECO:0000256" key="3">
    <source>
        <dbReference type="ARBA" id="ARBA00019015"/>
    </source>
</evidence>
<dbReference type="Gene3D" id="2.60.98.20">
    <property type="entry name" value="Flagellar hook protein FlgE"/>
    <property type="match status" value="1"/>
</dbReference>
<comment type="subcellular location">
    <subcellularLocation>
        <location evidence="1 5">Bacterial flagellum basal body</location>
    </subcellularLocation>
</comment>
<dbReference type="Pfam" id="PF06429">
    <property type="entry name" value="Flg_bbr_C"/>
    <property type="match status" value="1"/>
</dbReference>
<keyword evidence="10" id="KW-0282">Flagellum</keyword>
<dbReference type="Pfam" id="PF22692">
    <property type="entry name" value="LlgE_F_G_D1"/>
    <property type="match status" value="1"/>
</dbReference>
<dbReference type="InterPro" id="IPR010930">
    <property type="entry name" value="Flg_bb/hook_C_dom"/>
</dbReference>
<evidence type="ECO:0000313" key="10">
    <source>
        <dbReference type="EMBL" id="PCI81640.1"/>
    </source>
</evidence>
<dbReference type="NCBIfam" id="NF004238">
    <property type="entry name" value="PRK05682.1-1"/>
    <property type="match status" value="1"/>
</dbReference>
<evidence type="ECO:0000259" key="7">
    <source>
        <dbReference type="Pfam" id="PF06429"/>
    </source>
</evidence>
<evidence type="ECO:0000259" key="9">
    <source>
        <dbReference type="Pfam" id="PF22692"/>
    </source>
</evidence>
<dbReference type="NCBIfam" id="TIGR03506">
    <property type="entry name" value="FlgEFG_subfam"/>
    <property type="match status" value="1"/>
</dbReference>
<dbReference type="GO" id="GO:0005829">
    <property type="term" value="C:cytosol"/>
    <property type="evidence" value="ECO:0007669"/>
    <property type="project" value="TreeGrafter"/>
</dbReference>
<reference evidence="11" key="1">
    <citation type="submission" date="2017-08" db="EMBL/GenBank/DDBJ databases">
        <title>A dynamic microbial community with high functional redundancy inhabits the cold, oxic subseafloor aquifer.</title>
        <authorList>
            <person name="Tully B.J."/>
            <person name="Wheat C.G."/>
            <person name="Glazer B.T."/>
            <person name="Huber J.A."/>
        </authorList>
    </citation>
    <scope>NUCLEOTIDE SEQUENCE [LARGE SCALE GENOMIC DNA]</scope>
</reference>
<dbReference type="Pfam" id="PF07559">
    <property type="entry name" value="FlgE_D2"/>
    <property type="match status" value="1"/>
</dbReference>
<keyword evidence="4 5" id="KW-0975">Bacterial flagellum</keyword>